<keyword evidence="3" id="KW-1185">Reference proteome</keyword>
<accession>A0AAD9PUD5</accession>
<sequence>MEEGCLRQSDQTEKQSCCQSRAEQNWLLIVNTGKTSKLRGSDLFLITVNPTEPGHKDNNNNDDYNTFSEIF</sequence>
<dbReference type="EMBL" id="JARQWQ010000128">
    <property type="protein sequence ID" value="KAK2549284.1"/>
    <property type="molecule type" value="Genomic_DNA"/>
</dbReference>
<name>A0AAD9PUD5_ACRCE</name>
<evidence type="ECO:0000313" key="2">
    <source>
        <dbReference type="EMBL" id="KAK2549284.1"/>
    </source>
</evidence>
<reference evidence="2" key="2">
    <citation type="journal article" date="2023" name="Science">
        <title>Genomic signatures of disease resistance in endangered staghorn corals.</title>
        <authorList>
            <person name="Vollmer S.V."/>
            <person name="Selwyn J.D."/>
            <person name="Despard B.A."/>
            <person name="Roesel C.L."/>
        </authorList>
    </citation>
    <scope>NUCLEOTIDE SEQUENCE</scope>
    <source>
        <strain evidence="2">K2</strain>
    </source>
</reference>
<comment type="caution">
    <text evidence="2">The sequence shown here is derived from an EMBL/GenBank/DDBJ whole genome shotgun (WGS) entry which is preliminary data.</text>
</comment>
<dbReference type="AlphaFoldDB" id="A0AAD9PUD5"/>
<feature type="compositionally biased region" description="Polar residues" evidence="1">
    <location>
        <begin position="61"/>
        <end position="71"/>
    </location>
</feature>
<evidence type="ECO:0000256" key="1">
    <source>
        <dbReference type="SAM" id="MobiDB-lite"/>
    </source>
</evidence>
<organism evidence="2 3">
    <name type="scientific">Acropora cervicornis</name>
    <name type="common">Staghorn coral</name>
    <dbReference type="NCBI Taxonomy" id="6130"/>
    <lineage>
        <taxon>Eukaryota</taxon>
        <taxon>Metazoa</taxon>
        <taxon>Cnidaria</taxon>
        <taxon>Anthozoa</taxon>
        <taxon>Hexacorallia</taxon>
        <taxon>Scleractinia</taxon>
        <taxon>Astrocoeniina</taxon>
        <taxon>Acroporidae</taxon>
        <taxon>Acropora</taxon>
    </lineage>
</organism>
<reference evidence="2" key="1">
    <citation type="journal article" date="2023" name="G3 (Bethesda)">
        <title>Whole genome assembly and annotation of the endangered Caribbean coral Acropora cervicornis.</title>
        <authorList>
            <person name="Selwyn J.D."/>
            <person name="Vollmer S.V."/>
        </authorList>
    </citation>
    <scope>NUCLEOTIDE SEQUENCE</scope>
    <source>
        <strain evidence="2">K2</strain>
    </source>
</reference>
<gene>
    <name evidence="2" type="ORF">P5673_030272</name>
</gene>
<proteinExistence type="predicted"/>
<protein>
    <submittedName>
        <fullName evidence="2">Uncharacterized protein</fullName>
    </submittedName>
</protein>
<evidence type="ECO:0000313" key="3">
    <source>
        <dbReference type="Proteomes" id="UP001249851"/>
    </source>
</evidence>
<feature type="region of interest" description="Disordered" evidence="1">
    <location>
        <begin position="50"/>
        <end position="71"/>
    </location>
</feature>
<dbReference type="Proteomes" id="UP001249851">
    <property type="component" value="Unassembled WGS sequence"/>
</dbReference>